<dbReference type="InterPro" id="IPR001638">
    <property type="entry name" value="Solute-binding_3/MltF_N"/>
</dbReference>
<protein>
    <submittedName>
        <fullName evidence="4">Probable amino acid ABC transporter,extracellular solute-binding protein</fullName>
    </submittedName>
</protein>
<dbReference type="Gene3D" id="3.40.190.10">
    <property type="entry name" value="Periplasmic binding protein-like II"/>
    <property type="match status" value="2"/>
</dbReference>
<dbReference type="PANTHER" id="PTHR35936">
    <property type="entry name" value="MEMBRANE-BOUND LYTIC MUREIN TRANSGLYCOSYLASE F"/>
    <property type="match status" value="1"/>
</dbReference>
<reference evidence="4 5" key="1">
    <citation type="journal article" date="2014" name="Int. J. Syst. Evol. Microbiol.">
        <title>Complete genome of a new Firmicutes species belonging to the dominant human colonic microbiota ('Ruminococcus bicirculans') reveals two chromosomes and a selective capacity to utilize plant glucans.</title>
        <authorList>
            <consortium name="NISC Comparative Sequencing Program"/>
            <person name="Wegmann U."/>
            <person name="Louis P."/>
            <person name="Goesmann A."/>
            <person name="Henrissat B."/>
            <person name="Duncan S.H."/>
            <person name="Flint H.J."/>
        </authorList>
    </citation>
    <scope>NUCLEOTIDE SEQUENCE [LARGE SCALE GENOMIC DNA]</scope>
    <source>
        <strain evidence="4 5">80/3</strain>
    </source>
</reference>
<feature type="domain" description="Solute-binding protein family 3/N-terminal" evidence="3">
    <location>
        <begin position="49"/>
        <end position="284"/>
    </location>
</feature>
<feature type="signal peptide" evidence="2">
    <location>
        <begin position="1"/>
        <end position="29"/>
    </location>
</feature>
<sequence length="296" mass="32468">MKSGRRFGMLRKVCAVAVASVLAAGCLTACGSSKNTGPLTLDQIKENGKLTVATEAAYEPFEYMDGDKIIGYNADLFAKICDDLGVELDYIDLPFQGILAGLEAKKYDVVGATLGVTAERAGKYTMTYPIQNGTTVFVKRKGDDSIKSIEDMSGKKVGTQTSCYNEDDTKKFNEKLKSEGKDGYAELLKYDSFPEAFAELKNGKIDLVAQNYASCAAVVMRNPDDYEIVADDSGKAEMVGTDTWVSWAVRKEDTELSDYINSEIHKFKEDGTLAELQKKWFGEAVDLPESDYIPAE</sequence>
<evidence type="ECO:0000259" key="3">
    <source>
        <dbReference type="SMART" id="SM00062"/>
    </source>
</evidence>
<evidence type="ECO:0000256" key="1">
    <source>
        <dbReference type="ARBA" id="ARBA00022729"/>
    </source>
</evidence>
<dbReference type="SUPFAM" id="SSF53850">
    <property type="entry name" value="Periplasmic binding protein-like II"/>
    <property type="match status" value="1"/>
</dbReference>
<evidence type="ECO:0000256" key="2">
    <source>
        <dbReference type="SAM" id="SignalP"/>
    </source>
</evidence>
<gene>
    <name evidence="4" type="ORF">RBI_I01894</name>
</gene>
<proteinExistence type="predicted"/>
<feature type="chain" id="PRO_5045511356" evidence="2">
    <location>
        <begin position="30"/>
        <end position="296"/>
    </location>
</feature>
<dbReference type="PANTHER" id="PTHR35936:SF17">
    <property type="entry name" value="ARGININE-BINDING EXTRACELLULAR PROTEIN ARTP"/>
    <property type="match status" value="1"/>
</dbReference>
<organism evidence="4 5">
    <name type="scientific">Ruminococcus bicirculans</name>
    <name type="common">ex Wegman et al. 2014</name>
    <dbReference type="NCBI Taxonomy" id="1160721"/>
    <lineage>
        <taxon>Bacteria</taxon>
        <taxon>Bacillati</taxon>
        <taxon>Bacillota</taxon>
        <taxon>Clostridia</taxon>
        <taxon>Eubacteriales</taxon>
        <taxon>Oscillospiraceae</taxon>
        <taxon>Ruminococcus</taxon>
    </lineage>
</organism>
<evidence type="ECO:0000313" key="5">
    <source>
        <dbReference type="Proteomes" id="UP000027600"/>
    </source>
</evidence>
<dbReference type="EMBL" id="HF545616">
    <property type="protein sequence ID" value="CCO05592.1"/>
    <property type="molecule type" value="Genomic_DNA"/>
</dbReference>
<dbReference type="Proteomes" id="UP000027600">
    <property type="component" value="Chromosome I"/>
</dbReference>
<name>A0ABP1WIB9_9FIRM</name>
<keyword evidence="1 2" id="KW-0732">Signal</keyword>
<dbReference type="SMART" id="SM00062">
    <property type="entry name" value="PBPb"/>
    <property type="match status" value="1"/>
</dbReference>
<evidence type="ECO:0000313" key="4">
    <source>
        <dbReference type="EMBL" id="CCO05592.1"/>
    </source>
</evidence>
<keyword evidence="5" id="KW-1185">Reference proteome</keyword>
<dbReference type="Pfam" id="PF00497">
    <property type="entry name" value="SBP_bac_3"/>
    <property type="match status" value="1"/>
</dbReference>
<dbReference type="PROSITE" id="PS51257">
    <property type="entry name" value="PROKAR_LIPOPROTEIN"/>
    <property type="match status" value="1"/>
</dbReference>
<accession>A0ABP1WIB9</accession>